<comment type="caution">
    <text evidence="3">The sequence shown here is derived from an EMBL/GenBank/DDBJ whole genome shotgun (WGS) entry which is preliminary data.</text>
</comment>
<feature type="transmembrane region" description="Helical" evidence="1">
    <location>
        <begin position="12"/>
        <end position="31"/>
    </location>
</feature>
<feature type="transmembrane region" description="Helical" evidence="1">
    <location>
        <begin position="272"/>
        <end position="290"/>
    </location>
</feature>
<feature type="transmembrane region" description="Helical" evidence="1">
    <location>
        <begin position="165"/>
        <end position="189"/>
    </location>
</feature>
<dbReference type="InterPro" id="IPR002656">
    <property type="entry name" value="Acyl_transf_3_dom"/>
</dbReference>
<gene>
    <name evidence="3" type="ORF">GCM10009098_36490</name>
</gene>
<evidence type="ECO:0000313" key="4">
    <source>
        <dbReference type="Proteomes" id="UP001501169"/>
    </source>
</evidence>
<feature type="transmembrane region" description="Helical" evidence="1">
    <location>
        <begin position="209"/>
        <end position="228"/>
    </location>
</feature>
<reference evidence="4" key="1">
    <citation type="journal article" date="2019" name="Int. J. Syst. Evol. Microbiol.">
        <title>The Global Catalogue of Microorganisms (GCM) 10K type strain sequencing project: providing services to taxonomists for standard genome sequencing and annotation.</title>
        <authorList>
            <consortium name="The Broad Institute Genomics Platform"/>
            <consortium name="The Broad Institute Genome Sequencing Center for Infectious Disease"/>
            <person name="Wu L."/>
            <person name="Ma J."/>
        </authorList>
    </citation>
    <scope>NUCLEOTIDE SEQUENCE [LARGE SCALE GENOMIC DNA]</scope>
    <source>
        <strain evidence="4">JCM 14331</strain>
    </source>
</reference>
<proteinExistence type="predicted"/>
<dbReference type="GO" id="GO:0016746">
    <property type="term" value="F:acyltransferase activity"/>
    <property type="evidence" value="ECO:0007669"/>
    <property type="project" value="UniProtKB-KW"/>
</dbReference>
<name>A0ABP3PHH7_9GAMM</name>
<dbReference type="PANTHER" id="PTHR36927:SF1">
    <property type="entry name" value="MDO-LIKE PROTEIN"/>
    <property type="match status" value="1"/>
</dbReference>
<keyword evidence="1" id="KW-0472">Membrane</keyword>
<dbReference type="PANTHER" id="PTHR36927">
    <property type="entry name" value="BLR4337 PROTEIN"/>
    <property type="match status" value="1"/>
</dbReference>
<feature type="transmembrane region" description="Helical" evidence="1">
    <location>
        <begin position="91"/>
        <end position="113"/>
    </location>
</feature>
<organism evidence="3 4">
    <name type="scientific">Rheinheimera aquimaris</name>
    <dbReference type="NCBI Taxonomy" id="412437"/>
    <lineage>
        <taxon>Bacteria</taxon>
        <taxon>Pseudomonadati</taxon>
        <taxon>Pseudomonadota</taxon>
        <taxon>Gammaproteobacteria</taxon>
        <taxon>Chromatiales</taxon>
        <taxon>Chromatiaceae</taxon>
        <taxon>Rheinheimera</taxon>
    </lineage>
</organism>
<dbReference type="Pfam" id="PF01757">
    <property type="entry name" value="Acyl_transf_3"/>
    <property type="match status" value="1"/>
</dbReference>
<keyword evidence="1" id="KW-1133">Transmembrane helix</keyword>
<dbReference type="Proteomes" id="UP001501169">
    <property type="component" value="Unassembled WGS sequence"/>
</dbReference>
<protein>
    <submittedName>
        <fullName evidence="3">Acyltransferase family protein</fullName>
    </submittedName>
</protein>
<keyword evidence="3" id="KW-0012">Acyltransferase</keyword>
<evidence type="ECO:0000256" key="1">
    <source>
        <dbReference type="SAM" id="Phobius"/>
    </source>
</evidence>
<feature type="transmembrane region" description="Helical" evidence="1">
    <location>
        <begin position="133"/>
        <end position="153"/>
    </location>
</feature>
<evidence type="ECO:0000259" key="2">
    <source>
        <dbReference type="Pfam" id="PF01757"/>
    </source>
</evidence>
<accession>A0ABP3PHH7</accession>
<keyword evidence="4" id="KW-1185">Reference proteome</keyword>
<feature type="transmembrane region" description="Helical" evidence="1">
    <location>
        <begin position="329"/>
        <end position="351"/>
    </location>
</feature>
<keyword evidence="1" id="KW-0812">Transmembrane</keyword>
<sequence length="364" mass="41687">MQGSNKRIDYLDVMRSVLMMLGIVLHTAHLYNPSQVWLVYAPEHHPFFNYLIKAISTFRMPAFLVVSGFFCAMFVIRYGNAYFLRSRVKRILLPLLVCALSLNVLQAILLHHFGWITEDVTSYLLSGGWVQHLWFLLDLFIFVVLLSLAYSIAPVRQLGRYLNNAAVKWLPLPLFIALLPLYGLVLVTLNRLGLPMYHSWLGITDLYEVLYNLPFFVFGLMLYSNAGWLRQFSNLNLIYDTAVLILLCIANYMTRQGTGSIWQVLTLYSDLLIRWICVALCFSLFNLAVTRSHQYWRFLSEASYSVYLFHHVIVIGLGLLLINAGLPPLVGFCLIVGLTLALTLAIHKYLIAPNKILRLLFNGK</sequence>
<keyword evidence="3" id="KW-0808">Transferase</keyword>
<evidence type="ECO:0000313" key="3">
    <source>
        <dbReference type="EMBL" id="GAA0565067.1"/>
    </source>
</evidence>
<feature type="domain" description="Acyltransferase 3" evidence="2">
    <location>
        <begin position="9"/>
        <end position="347"/>
    </location>
</feature>
<dbReference type="RefSeq" id="WP_226768215.1">
    <property type="nucleotide sequence ID" value="NZ_BAAAEO010000007.1"/>
</dbReference>
<dbReference type="EMBL" id="BAAAEO010000007">
    <property type="protein sequence ID" value="GAA0565067.1"/>
    <property type="molecule type" value="Genomic_DNA"/>
</dbReference>
<feature type="transmembrane region" description="Helical" evidence="1">
    <location>
        <begin position="51"/>
        <end position="79"/>
    </location>
</feature>
<dbReference type="InterPro" id="IPR050623">
    <property type="entry name" value="Glucan_succinyl_AcylTrfase"/>
</dbReference>
<feature type="transmembrane region" description="Helical" evidence="1">
    <location>
        <begin position="302"/>
        <end position="323"/>
    </location>
</feature>
<feature type="transmembrane region" description="Helical" evidence="1">
    <location>
        <begin position="235"/>
        <end position="252"/>
    </location>
</feature>